<gene>
    <name evidence="15" type="primary">mutM</name>
    <name evidence="15" type="synonym">fpg</name>
    <name evidence="17" type="ORF">PFR_JS23_827</name>
</gene>
<accession>A0A0A8R791</accession>
<dbReference type="GO" id="GO:0003684">
    <property type="term" value="F:damaged DNA binding"/>
    <property type="evidence" value="ECO:0007669"/>
    <property type="project" value="InterPro"/>
</dbReference>
<dbReference type="EC" id="3.2.2.23" evidence="15"/>
<comment type="catalytic activity">
    <reaction evidence="1 15">
        <text>Hydrolysis of DNA containing ring-opened 7-methylguanine residues, releasing 2,6-diamino-4-hydroxy-5-(N-methyl)formamidopyrimidine.</text>
        <dbReference type="EC" id="3.2.2.23"/>
    </reaction>
</comment>
<evidence type="ECO:0000256" key="12">
    <source>
        <dbReference type="ARBA" id="ARBA00023268"/>
    </source>
</evidence>
<organism evidence="17 18">
    <name type="scientific">Propionibacterium freudenreichii</name>
    <dbReference type="NCBI Taxonomy" id="1744"/>
    <lineage>
        <taxon>Bacteria</taxon>
        <taxon>Bacillati</taxon>
        <taxon>Actinomycetota</taxon>
        <taxon>Actinomycetes</taxon>
        <taxon>Propionibacteriales</taxon>
        <taxon>Propionibacteriaceae</taxon>
        <taxon>Propionibacterium</taxon>
    </lineage>
</organism>
<protein>
    <recommendedName>
        <fullName evidence="15">Formamidopyrimidine-DNA glycosylase</fullName>
        <shortName evidence="15">Fapy-DNA glycosylase</shortName>
        <ecNumber evidence="15">3.2.2.23</ecNumber>
    </recommendedName>
    <alternativeName>
        <fullName evidence="15">DNA-(apurinic or apyrimidinic site) lyase MutM</fullName>
        <shortName evidence="15">AP lyase MutM</shortName>
        <ecNumber evidence="15">4.2.99.18</ecNumber>
    </alternativeName>
</protein>
<keyword evidence="10 15" id="KW-0234">DNA repair</keyword>
<dbReference type="GO" id="GO:0003690">
    <property type="term" value="F:double-stranded DNA binding"/>
    <property type="evidence" value="ECO:0007669"/>
    <property type="project" value="UniProtKB-ARBA"/>
</dbReference>
<dbReference type="Pfam" id="PF06831">
    <property type="entry name" value="H2TH"/>
    <property type="match status" value="1"/>
</dbReference>
<dbReference type="PANTHER" id="PTHR22993:SF9">
    <property type="entry name" value="FORMAMIDOPYRIMIDINE-DNA GLYCOSYLASE"/>
    <property type="match status" value="1"/>
</dbReference>
<proteinExistence type="inferred from homology"/>
<evidence type="ECO:0000313" key="18">
    <source>
        <dbReference type="Proteomes" id="UP000250080"/>
    </source>
</evidence>
<dbReference type="InterPro" id="IPR015887">
    <property type="entry name" value="DNA_glyclase_Znf_dom_DNA_BS"/>
</dbReference>
<evidence type="ECO:0000256" key="13">
    <source>
        <dbReference type="ARBA" id="ARBA00023295"/>
    </source>
</evidence>
<evidence type="ECO:0000256" key="6">
    <source>
        <dbReference type="ARBA" id="ARBA00022771"/>
    </source>
</evidence>
<dbReference type="OrthoDB" id="9800855at2"/>
<dbReference type="GO" id="GO:0140078">
    <property type="term" value="F:class I DNA-(apurinic or apyrimidinic site) endonuclease activity"/>
    <property type="evidence" value="ECO:0007669"/>
    <property type="project" value="UniProtKB-EC"/>
</dbReference>
<keyword evidence="5 15" id="KW-0227">DNA damage</keyword>
<keyword evidence="9 15" id="KW-0238">DNA-binding</keyword>
<dbReference type="PANTHER" id="PTHR22993">
    <property type="entry name" value="FORMAMIDOPYRIMIDINE-DNA GLYCOSYLASE"/>
    <property type="match status" value="1"/>
</dbReference>
<evidence type="ECO:0000256" key="11">
    <source>
        <dbReference type="ARBA" id="ARBA00023239"/>
    </source>
</evidence>
<dbReference type="EMBL" id="LT618793">
    <property type="protein sequence ID" value="SCQ77405.1"/>
    <property type="molecule type" value="Genomic_DNA"/>
</dbReference>
<sequence>MPELPEVEVVREGLAQFVEGRRIDAVRVLDARALKRHDGGPDDFVGSLVGRRCDEPRRRGKYLWIPLDGRDALIAHLGMSGQFRVDAPGAPLPQHARVVITMDDGTQLRFVDQRLFGSLAYCPGGAGLPEPIRHIALDPFDPHFRVEAVAGRLQAKHTTVKRALLDQTLVSGIGNIYADEALWLAHTNYQHPTSLLSTRRARAVLRRAADVMRRALAAGGTSFDALYVNVHGDSGYFARGLAVYGRAGQPCPRCGTAIVRQRFMNRSSYLCPRCQRLPRRLEQSEPARARASSSAHDAPER</sequence>
<dbReference type="SUPFAM" id="SSF81624">
    <property type="entry name" value="N-terminal domain of MutM-like DNA repair proteins"/>
    <property type="match status" value="1"/>
</dbReference>
<evidence type="ECO:0000313" key="17">
    <source>
        <dbReference type="EMBL" id="SCQ77405.1"/>
    </source>
</evidence>
<dbReference type="InterPro" id="IPR035937">
    <property type="entry name" value="FPG_N"/>
</dbReference>
<keyword evidence="4 15" id="KW-0479">Metal-binding</keyword>
<dbReference type="InterPro" id="IPR010663">
    <property type="entry name" value="Znf_FPG/IleRS"/>
</dbReference>
<dbReference type="PROSITE" id="PS01242">
    <property type="entry name" value="ZF_FPG_1"/>
    <property type="match status" value="1"/>
</dbReference>
<keyword evidence="7 15" id="KW-0378">Hydrolase</keyword>
<comment type="subunit">
    <text evidence="3 15">Monomer.</text>
</comment>
<dbReference type="InterPro" id="IPR015886">
    <property type="entry name" value="H2TH_FPG"/>
</dbReference>
<dbReference type="GeneID" id="61221922"/>
<keyword evidence="8 15" id="KW-0862">Zinc</keyword>
<evidence type="ECO:0000256" key="15">
    <source>
        <dbReference type="HAMAP-Rule" id="MF_00103"/>
    </source>
</evidence>
<comment type="function">
    <text evidence="15">Involved in base excision repair of DNA damaged by oxidation or by mutagenic agents. Acts as DNA glycosylase that recognizes and removes damaged bases. Has a preference for oxidized purines, such as 7,8-dihydro-8-oxoguanine (8-oxoG). Has AP (apurinic/apyrimidinic) lyase activity and introduces nicks in the DNA strand. Cleaves the DNA backbone by beta-delta elimination to generate a single-strand break at the site of the removed base with both 3'- and 5'-phosphates.</text>
</comment>
<dbReference type="NCBIfam" id="NF002211">
    <property type="entry name" value="PRK01103.1"/>
    <property type="match status" value="1"/>
</dbReference>
<feature type="active site" description="Proton donor; for beta-elimination activity" evidence="15">
    <location>
        <position position="61"/>
    </location>
</feature>
<keyword evidence="6 15" id="KW-0863">Zinc-finger</keyword>
<feature type="binding site" evidence="15">
    <location>
        <position position="114"/>
    </location>
    <ligand>
        <name>DNA</name>
        <dbReference type="ChEBI" id="CHEBI:16991"/>
    </ligand>
</feature>
<dbReference type="GO" id="GO:0034039">
    <property type="term" value="F:8-oxo-7,8-dihydroguanine DNA N-glycosylase activity"/>
    <property type="evidence" value="ECO:0007669"/>
    <property type="project" value="TreeGrafter"/>
</dbReference>
<dbReference type="GO" id="GO:0006979">
    <property type="term" value="P:response to oxidative stress"/>
    <property type="evidence" value="ECO:0007669"/>
    <property type="project" value="UniProtKB-ARBA"/>
</dbReference>
<dbReference type="HAMAP" id="MF_00103">
    <property type="entry name" value="Fapy_DNA_glycosyl"/>
    <property type="match status" value="1"/>
</dbReference>
<feature type="active site" description="Proton donor; for delta-elimination activity" evidence="15">
    <location>
        <position position="266"/>
    </location>
</feature>
<evidence type="ECO:0000256" key="16">
    <source>
        <dbReference type="SAM" id="MobiDB-lite"/>
    </source>
</evidence>
<evidence type="ECO:0000256" key="8">
    <source>
        <dbReference type="ARBA" id="ARBA00022833"/>
    </source>
</evidence>
<dbReference type="SMART" id="SM01232">
    <property type="entry name" value="H2TH"/>
    <property type="match status" value="1"/>
</dbReference>
<dbReference type="Pfam" id="PF01149">
    <property type="entry name" value="Fapy_DNA_glyco"/>
    <property type="match status" value="1"/>
</dbReference>
<feature type="binding site" evidence="15">
    <location>
        <position position="156"/>
    </location>
    <ligand>
        <name>DNA</name>
        <dbReference type="ChEBI" id="CHEBI:16991"/>
    </ligand>
</feature>
<evidence type="ECO:0000256" key="9">
    <source>
        <dbReference type="ARBA" id="ARBA00023125"/>
    </source>
</evidence>
<dbReference type="CDD" id="cd08966">
    <property type="entry name" value="EcFpg-like_N"/>
    <property type="match status" value="1"/>
</dbReference>
<feature type="binding site" evidence="15">
    <location>
        <position position="95"/>
    </location>
    <ligand>
        <name>DNA</name>
        <dbReference type="ChEBI" id="CHEBI:16991"/>
    </ligand>
</feature>
<dbReference type="InterPro" id="IPR010979">
    <property type="entry name" value="Ribosomal_uS13-like_H2TH"/>
</dbReference>
<dbReference type="InterPro" id="IPR012319">
    <property type="entry name" value="FPG_cat"/>
</dbReference>
<evidence type="ECO:0000256" key="10">
    <source>
        <dbReference type="ARBA" id="ARBA00023204"/>
    </source>
</evidence>
<dbReference type="NCBIfam" id="TIGR00577">
    <property type="entry name" value="fpg"/>
    <property type="match status" value="1"/>
</dbReference>
<dbReference type="GO" id="GO:0006284">
    <property type="term" value="P:base-excision repair"/>
    <property type="evidence" value="ECO:0007669"/>
    <property type="project" value="InterPro"/>
</dbReference>
<comment type="similarity">
    <text evidence="2 15">Belongs to the FPG family.</text>
</comment>
<reference evidence="17 18" key="1">
    <citation type="submission" date="2016-09" db="EMBL/GenBank/DDBJ databases">
        <authorList>
            <person name="Laine KS P."/>
        </authorList>
    </citation>
    <scope>NUCLEOTIDE SEQUENCE [LARGE SCALE GENOMIC DNA]</scope>
    <source>
        <strain evidence="17">PFRJS-23</strain>
    </source>
</reference>
<dbReference type="RefSeq" id="WP_044636217.1">
    <property type="nucleotide sequence ID" value="NZ_CCYN01000014.1"/>
</dbReference>
<dbReference type="PROSITE" id="PS51066">
    <property type="entry name" value="ZF_FPG_2"/>
    <property type="match status" value="1"/>
</dbReference>
<evidence type="ECO:0000256" key="4">
    <source>
        <dbReference type="ARBA" id="ARBA00022723"/>
    </source>
</evidence>
<name>A0A0A8R791_9ACTN</name>
<evidence type="ECO:0000256" key="3">
    <source>
        <dbReference type="ARBA" id="ARBA00011245"/>
    </source>
</evidence>
<keyword evidence="12 15" id="KW-0511">Multifunctional enzyme</keyword>
<dbReference type="Gene3D" id="3.20.190.10">
    <property type="entry name" value="MutM-like, N-terminal"/>
    <property type="match status" value="1"/>
</dbReference>
<dbReference type="GO" id="GO:0008270">
    <property type="term" value="F:zinc ion binding"/>
    <property type="evidence" value="ECO:0007669"/>
    <property type="project" value="UniProtKB-UniRule"/>
</dbReference>
<comment type="cofactor">
    <cofactor evidence="15">
        <name>Zn(2+)</name>
        <dbReference type="ChEBI" id="CHEBI:29105"/>
    </cofactor>
    <text evidence="15">Binds 1 zinc ion per subunit.</text>
</comment>
<dbReference type="PROSITE" id="PS51068">
    <property type="entry name" value="FPG_CAT"/>
    <property type="match status" value="1"/>
</dbReference>
<dbReference type="SUPFAM" id="SSF46946">
    <property type="entry name" value="S13-like H2TH domain"/>
    <property type="match status" value="1"/>
</dbReference>
<dbReference type="SMART" id="SM00898">
    <property type="entry name" value="Fapy_DNA_glyco"/>
    <property type="match status" value="1"/>
</dbReference>
<feature type="region of interest" description="Disordered" evidence="16">
    <location>
        <begin position="281"/>
        <end position="301"/>
    </location>
</feature>
<dbReference type="Gene3D" id="1.10.8.50">
    <property type="match status" value="1"/>
</dbReference>
<keyword evidence="11 15" id="KW-0456">Lyase</keyword>
<evidence type="ECO:0000256" key="2">
    <source>
        <dbReference type="ARBA" id="ARBA00009409"/>
    </source>
</evidence>
<evidence type="ECO:0000256" key="5">
    <source>
        <dbReference type="ARBA" id="ARBA00022763"/>
    </source>
</evidence>
<dbReference type="Proteomes" id="UP000250080">
    <property type="component" value="Chromosome I"/>
</dbReference>
<dbReference type="InterPro" id="IPR000214">
    <property type="entry name" value="Znf_DNA_glyclase/AP_lyase"/>
</dbReference>
<evidence type="ECO:0000256" key="14">
    <source>
        <dbReference type="ARBA" id="ARBA00044632"/>
    </source>
</evidence>
<keyword evidence="13 15" id="KW-0326">Glycosidase</keyword>
<dbReference type="InterPro" id="IPR020629">
    <property type="entry name" value="FPG_Glyclase"/>
</dbReference>
<evidence type="ECO:0000256" key="1">
    <source>
        <dbReference type="ARBA" id="ARBA00001668"/>
    </source>
</evidence>
<dbReference type="EC" id="4.2.99.18" evidence="15"/>
<dbReference type="AlphaFoldDB" id="A0A0A8R791"/>
<dbReference type="SUPFAM" id="SSF57716">
    <property type="entry name" value="Glucocorticoid receptor-like (DNA-binding domain)"/>
    <property type="match status" value="1"/>
</dbReference>
<dbReference type="Pfam" id="PF06827">
    <property type="entry name" value="zf-FPG_IleRS"/>
    <property type="match status" value="1"/>
</dbReference>
<comment type="catalytic activity">
    <reaction evidence="14 15">
        <text>2'-deoxyribonucleotide-(2'-deoxyribose 5'-phosphate)-2'-deoxyribonucleotide-DNA = a 3'-end 2'-deoxyribonucleotide-(2,3-dehydro-2,3-deoxyribose 5'-phosphate)-DNA + a 5'-end 5'-phospho-2'-deoxyribonucleoside-DNA + H(+)</text>
        <dbReference type="Rhea" id="RHEA:66592"/>
        <dbReference type="Rhea" id="RHEA-COMP:13180"/>
        <dbReference type="Rhea" id="RHEA-COMP:16897"/>
        <dbReference type="Rhea" id="RHEA-COMP:17067"/>
        <dbReference type="ChEBI" id="CHEBI:15378"/>
        <dbReference type="ChEBI" id="CHEBI:136412"/>
        <dbReference type="ChEBI" id="CHEBI:157695"/>
        <dbReference type="ChEBI" id="CHEBI:167181"/>
        <dbReference type="EC" id="4.2.99.18"/>
    </reaction>
</comment>
<evidence type="ECO:0000256" key="7">
    <source>
        <dbReference type="ARBA" id="ARBA00022801"/>
    </source>
</evidence>
<feature type="active site" description="Proton donor" evidence="15">
    <location>
        <position position="3"/>
    </location>
</feature>
<feature type="active site" description="Schiff-base intermediate with DNA" evidence="15">
    <location>
        <position position="2"/>
    </location>
</feature>
<dbReference type="FunFam" id="1.10.8.50:FF:000003">
    <property type="entry name" value="Formamidopyrimidine-DNA glycosylase"/>
    <property type="match status" value="1"/>
</dbReference>